<feature type="region of interest" description="Disordered" evidence="1">
    <location>
        <begin position="262"/>
        <end position="322"/>
    </location>
</feature>
<dbReference type="OrthoDB" id="1898716at2759"/>
<proteinExistence type="predicted"/>
<feature type="compositionally biased region" description="Basic and acidic residues" evidence="1">
    <location>
        <begin position="262"/>
        <end position="284"/>
    </location>
</feature>
<accession>A0A3L6QI29</accession>
<comment type="caution">
    <text evidence="3">The sequence shown here is derived from an EMBL/GenBank/DDBJ whole genome shotgun (WGS) entry which is preliminary data.</text>
</comment>
<dbReference type="PANTHER" id="PTHR34117">
    <property type="entry name" value="STYLE CELL-CYCLE INHIBITOR 1"/>
    <property type="match status" value="1"/>
</dbReference>
<feature type="compositionally biased region" description="Basic and acidic residues" evidence="1">
    <location>
        <begin position="301"/>
        <end position="322"/>
    </location>
</feature>
<evidence type="ECO:0000259" key="2">
    <source>
        <dbReference type="PROSITE" id="PS51297"/>
    </source>
</evidence>
<feature type="domain" description="K-box" evidence="2">
    <location>
        <begin position="26"/>
        <end position="116"/>
    </location>
</feature>
<gene>
    <name evidence="3" type="ORF">C2845_PM12G04050</name>
</gene>
<dbReference type="AlphaFoldDB" id="A0A3L6QI29"/>
<dbReference type="InterPro" id="IPR044688">
    <property type="entry name" value="SCI-1-like"/>
</dbReference>
<reference evidence="4" key="1">
    <citation type="journal article" date="2019" name="Nat. Commun.">
        <title>The genome of broomcorn millet.</title>
        <authorList>
            <person name="Zou C."/>
            <person name="Miki D."/>
            <person name="Li D."/>
            <person name="Tang Q."/>
            <person name="Xiao L."/>
            <person name="Rajput S."/>
            <person name="Deng P."/>
            <person name="Jia W."/>
            <person name="Huang R."/>
            <person name="Zhang M."/>
            <person name="Sun Y."/>
            <person name="Hu J."/>
            <person name="Fu X."/>
            <person name="Schnable P.S."/>
            <person name="Li F."/>
            <person name="Zhang H."/>
            <person name="Feng B."/>
            <person name="Zhu X."/>
            <person name="Liu R."/>
            <person name="Schnable J.C."/>
            <person name="Zhu J.-K."/>
            <person name="Zhang H."/>
        </authorList>
    </citation>
    <scope>NUCLEOTIDE SEQUENCE [LARGE SCALE GENOMIC DNA]</scope>
</reference>
<sequence length="429" mass="49474">MNLSLKELIEQYQHATNTHFEEINQDQQIFVEMTRMKNEMDKLETGIRRYTGDDLSSLTLDDISHLEQQLEYSVSKVRARKHQLLNQQLDNLRRKEHILEDQNTFLYRMINENQQAAALQGGEVKLGEMAMLPPPAFASPHSGCYYGGESSSTALQLTPAAPQLHPDVGFRLQPTQPNLQDPACGGLHGHGLQLCRAADRDGDEDEAADGDDGRRGEVEEAPLFSLLRYPEIPFASALAVEPIIRLIVLLRSGNPLLLVVSREEEGRERRRRDKKDSRRSSREDREEEDDRHKKRKKSKHNDREKAKERDSKERHSKEKEKSKRKDKDAFLFCPDPLSRLELSLSLIFPPLLKQIFKEISKDDYFAKNNEFATWLKEEKGKYFSDLSSESARDLFLKFVKQWNKGKLPSQYYEGITSGPRSAHNWNIKA</sequence>
<name>A0A3L6QI29_PANMI</name>
<evidence type="ECO:0000256" key="1">
    <source>
        <dbReference type="SAM" id="MobiDB-lite"/>
    </source>
</evidence>
<dbReference type="EMBL" id="PQIB02000012">
    <property type="protein sequence ID" value="RLM80100.1"/>
    <property type="molecule type" value="Genomic_DNA"/>
</dbReference>
<dbReference type="PANTHER" id="PTHR34117:SF1">
    <property type="entry name" value="STYLE CELL-CYCLE INHIBITOR 1"/>
    <property type="match status" value="1"/>
</dbReference>
<evidence type="ECO:0000313" key="4">
    <source>
        <dbReference type="Proteomes" id="UP000275267"/>
    </source>
</evidence>
<protein>
    <submittedName>
        <fullName evidence="3">MADS-box protein ZMM17</fullName>
    </submittedName>
</protein>
<organism evidence="3 4">
    <name type="scientific">Panicum miliaceum</name>
    <name type="common">Proso millet</name>
    <name type="synonym">Broomcorn millet</name>
    <dbReference type="NCBI Taxonomy" id="4540"/>
    <lineage>
        <taxon>Eukaryota</taxon>
        <taxon>Viridiplantae</taxon>
        <taxon>Streptophyta</taxon>
        <taxon>Embryophyta</taxon>
        <taxon>Tracheophyta</taxon>
        <taxon>Spermatophyta</taxon>
        <taxon>Magnoliopsida</taxon>
        <taxon>Liliopsida</taxon>
        <taxon>Poales</taxon>
        <taxon>Poaceae</taxon>
        <taxon>PACMAD clade</taxon>
        <taxon>Panicoideae</taxon>
        <taxon>Panicodae</taxon>
        <taxon>Paniceae</taxon>
        <taxon>Panicinae</taxon>
        <taxon>Panicum</taxon>
        <taxon>Panicum sect. Panicum</taxon>
    </lineage>
</organism>
<dbReference type="InterPro" id="IPR002487">
    <property type="entry name" value="TF_Kbox"/>
</dbReference>
<evidence type="ECO:0000313" key="3">
    <source>
        <dbReference type="EMBL" id="RLM80100.1"/>
    </source>
</evidence>
<dbReference type="GO" id="GO:0003700">
    <property type="term" value="F:DNA-binding transcription factor activity"/>
    <property type="evidence" value="ECO:0007669"/>
    <property type="project" value="InterPro"/>
</dbReference>
<dbReference type="STRING" id="4540.A0A3L6QI29"/>
<dbReference type="Proteomes" id="UP000275267">
    <property type="component" value="Unassembled WGS sequence"/>
</dbReference>
<dbReference type="PROSITE" id="PS51297">
    <property type="entry name" value="K_BOX"/>
    <property type="match status" value="1"/>
</dbReference>
<dbReference type="Pfam" id="PF01486">
    <property type="entry name" value="K-box"/>
    <property type="match status" value="1"/>
</dbReference>
<dbReference type="GO" id="GO:0005634">
    <property type="term" value="C:nucleus"/>
    <property type="evidence" value="ECO:0007669"/>
    <property type="project" value="InterPro"/>
</dbReference>
<keyword evidence="4" id="KW-1185">Reference proteome</keyword>